<sequence>MAHHTIVRSVEALGRVTVPIAIRRTLGLSPGSPIEILVGGDVMALRRFVPGCAICGSTVDLRSFKGRPVCARCRTDMPHRLD</sequence>
<protein>
    <submittedName>
        <fullName evidence="3">AbrB family transcriptional regulator</fullName>
    </submittedName>
</protein>
<feature type="domain" description="SpoVT-AbrB" evidence="2">
    <location>
        <begin position="5"/>
        <end position="50"/>
    </location>
</feature>
<evidence type="ECO:0000313" key="4">
    <source>
        <dbReference type="Proteomes" id="UP000503399"/>
    </source>
</evidence>
<organism evidence="3 4">
    <name type="scientific">Candidatus Hydrogenisulfobacillus filiaventi</name>
    <dbReference type="NCBI Taxonomy" id="2707344"/>
    <lineage>
        <taxon>Bacteria</taxon>
        <taxon>Bacillati</taxon>
        <taxon>Bacillota</taxon>
        <taxon>Clostridia</taxon>
        <taxon>Eubacteriales</taxon>
        <taxon>Clostridiales Family XVII. Incertae Sedis</taxon>
        <taxon>Candidatus Hydrogenisulfobacillus</taxon>
    </lineage>
</organism>
<gene>
    <name evidence="3" type="ORF">R50_2096</name>
</gene>
<dbReference type="Gene3D" id="2.10.260.10">
    <property type="match status" value="1"/>
</dbReference>
<dbReference type="PROSITE" id="PS51740">
    <property type="entry name" value="SPOVT_ABRB"/>
    <property type="match status" value="1"/>
</dbReference>
<dbReference type="EMBL" id="LR778114">
    <property type="protein sequence ID" value="CAB1129593.1"/>
    <property type="molecule type" value="Genomic_DNA"/>
</dbReference>
<dbReference type="Proteomes" id="UP000503399">
    <property type="component" value="Chromosome"/>
</dbReference>
<evidence type="ECO:0000256" key="1">
    <source>
        <dbReference type="PROSITE-ProRule" id="PRU01076"/>
    </source>
</evidence>
<evidence type="ECO:0000313" key="3">
    <source>
        <dbReference type="EMBL" id="CAB1129593.1"/>
    </source>
</evidence>
<accession>A0A6F8ZJF7</accession>
<evidence type="ECO:0000259" key="2">
    <source>
        <dbReference type="PROSITE" id="PS51740"/>
    </source>
</evidence>
<dbReference type="Pfam" id="PF04014">
    <property type="entry name" value="MazE_antitoxin"/>
    <property type="match status" value="1"/>
</dbReference>
<name>A0A6F8ZJF7_9FIRM</name>
<dbReference type="SMART" id="SM00966">
    <property type="entry name" value="SpoVT_AbrB"/>
    <property type="match status" value="1"/>
</dbReference>
<dbReference type="NCBIfam" id="TIGR01439">
    <property type="entry name" value="lp_hng_hel_AbrB"/>
    <property type="match status" value="1"/>
</dbReference>
<dbReference type="InterPro" id="IPR037914">
    <property type="entry name" value="SpoVT-AbrB_sf"/>
</dbReference>
<keyword evidence="4" id="KW-1185">Reference proteome</keyword>
<dbReference type="GO" id="GO:0003677">
    <property type="term" value="F:DNA binding"/>
    <property type="evidence" value="ECO:0007669"/>
    <property type="project" value="UniProtKB-UniRule"/>
</dbReference>
<dbReference type="KEGG" id="hfv:R50_2096"/>
<dbReference type="AlphaFoldDB" id="A0A6F8ZJF7"/>
<dbReference type="InterPro" id="IPR007159">
    <property type="entry name" value="SpoVT-AbrB_dom"/>
</dbReference>
<dbReference type="SUPFAM" id="SSF89447">
    <property type="entry name" value="AbrB/MazE/MraZ-like"/>
    <property type="match status" value="1"/>
</dbReference>
<proteinExistence type="predicted"/>
<reference evidence="3 4" key="1">
    <citation type="submission" date="2020-02" db="EMBL/GenBank/DDBJ databases">
        <authorList>
            <person name="Hogendoorn C."/>
        </authorList>
    </citation>
    <scope>NUCLEOTIDE SEQUENCE [LARGE SCALE GENOMIC DNA]</scope>
    <source>
        <strain evidence="3">R501</strain>
    </source>
</reference>
<keyword evidence="1" id="KW-0238">DNA-binding</keyword>